<feature type="transmembrane region" description="Helical" evidence="1">
    <location>
        <begin position="289"/>
        <end position="307"/>
    </location>
</feature>
<comment type="caution">
    <text evidence="3">The sequence shown here is derived from an EMBL/GenBank/DDBJ whole genome shotgun (WGS) entry which is preliminary data.</text>
</comment>
<sequence length="474" mass="53608">MEFKKKINRQGIENMAAAFILKSLLGIGFFTVLWMLRSYSVDFCLKTLEQEAQEVRENICLQISYIQNHLEMVADVIKEEDEITSERVLNLLQSNQNMGMVSRLGIVLPDDRILKPDGTVSTPVNGITFDELAKKGVFVTNIEPDNLEADRLVLFFNVPIERKGKTEGILFGVIEPQDLSNYFEVDIFDGNADIFIVDTKNREFIMDTLHGGTEKDYASKAHKIKKGYDEGQIVRDFEDGVGGITAYFSTSIKEYLYSAYEPIGINDWFVMLTVPESIVFSETKYIEKVLFWLGVYEAVVLITYFLWDIIRTRKEISAKERMATTDLLTGLKNRNAYEQALAGYEASLPASLSCVYADANGLHELNNSKGHAAGDKMLQTVAAVLVDVFDKEKVYRIGGDEFLVFAEMDLGDGLKKAAWAKEKALKAGYHVSVGAASSEEYREVAAVIKAAEQRMYVDKKRYYMEHGNRRSMRQ</sequence>
<dbReference type="PANTHER" id="PTHR45138">
    <property type="entry name" value="REGULATORY COMPONENTS OF SENSORY TRANSDUCTION SYSTEM"/>
    <property type="match status" value="1"/>
</dbReference>
<dbReference type="InterPro" id="IPR029787">
    <property type="entry name" value="Nucleotide_cyclase"/>
</dbReference>
<dbReference type="SMART" id="SM00267">
    <property type="entry name" value="GGDEF"/>
    <property type="match status" value="1"/>
</dbReference>
<keyword evidence="1" id="KW-1133">Transmembrane helix</keyword>
<protein>
    <submittedName>
        <fullName evidence="3">Diguanylate cyclase</fullName>
    </submittedName>
</protein>
<dbReference type="Gene3D" id="3.30.450.20">
    <property type="entry name" value="PAS domain"/>
    <property type="match status" value="1"/>
</dbReference>
<dbReference type="AlphaFoldDB" id="A0A7X3MEZ9"/>
<keyword evidence="1" id="KW-0472">Membrane</keyword>
<dbReference type="PROSITE" id="PS50887">
    <property type="entry name" value="GGDEF"/>
    <property type="match status" value="1"/>
</dbReference>
<evidence type="ECO:0000313" key="3">
    <source>
        <dbReference type="EMBL" id="MXP75032.1"/>
    </source>
</evidence>
<dbReference type="EMBL" id="WUQX01000001">
    <property type="protein sequence ID" value="MXP75032.1"/>
    <property type="molecule type" value="Genomic_DNA"/>
</dbReference>
<dbReference type="PANTHER" id="PTHR45138:SF9">
    <property type="entry name" value="DIGUANYLATE CYCLASE DGCM-RELATED"/>
    <property type="match status" value="1"/>
</dbReference>
<dbReference type="RefSeq" id="WP_159750348.1">
    <property type="nucleotide sequence ID" value="NZ_WUQX01000001.1"/>
</dbReference>
<dbReference type="NCBIfam" id="TIGR00254">
    <property type="entry name" value="GGDEF"/>
    <property type="match status" value="1"/>
</dbReference>
<keyword evidence="1" id="KW-0812">Transmembrane</keyword>
<dbReference type="GO" id="GO:0052621">
    <property type="term" value="F:diguanylate cyclase activity"/>
    <property type="evidence" value="ECO:0007669"/>
    <property type="project" value="TreeGrafter"/>
</dbReference>
<dbReference type="InterPro" id="IPR050469">
    <property type="entry name" value="Diguanylate_Cyclase"/>
</dbReference>
<feature type="transmembrane region" description="Helical" evidence="1">
    <location>
        <begin position="12"/>
        <end position="36"/>
    </location>
</feature>
<dbReference type="InterPro" id="IPR000160">
    <property type="entry name" value="GGDEF_dom"/>
</dbReference>
<keyword evidence="4" id="KW-1185">Reference proteome</keyword>
<dbReference type="Pfam" id="PF00990">
    <property type="entry name" value="GGDEF"/>
    <property type="match status" value="1"/>
</dbReference>
<dbReference type="Gene3D" id="3.30.70.270">
    <property type="match status" value="1"/>
</dbReference>
<dbReference type="SUPFAM" id="SSF55073">
    <property type="entry name" value="Nucleotide cyclase"/>
    <property type="match status" value="1"/>
</dbReference>
<feature type="domain" description="GGDEF" evidence="2">
    <location>
        <begin position="350"/>
        <end position="474"/>
    </location>
</feature>
<evidence type="ECO:0000256" key="1">
    <source>
        <dbReference type="SAM" id="Phobius"/>
    </source>
</evidence>
<evidence type="ECO:0000313" key="4">
    <source>
        <dbReference type="Proteomes" id="UP000460412"/>
    </source>
</evidence>
<dbReference type="CDD" id="cd01949">
    <property type="entry name" value="GGDEF"/>
    <property type="match status" value="1"/>
</dbReference>
<name>A0A7X3MEZ9_9FIRM</name>
<proteinExistence type="predicted"/>
<accession>A0A7X3MEZ9</accession>
<organism evidence="3 4">
    <name type="scientific">Sporofaciens musculi</name>
    <dbReference type="NCBI Taxonomy" id="2681861"/>
    <lineage>
        <taxon>Bacteria</taxon>
        <taxon>Bacillati</taxon>
        <taxon>Bacillota</taxon>
        <taxon>Clostridia</taxon>
        <taxon>Lachnospirales</taxon>
        <taxon>Lachnospiraceae</taxon>
        <taxon>Sporofaciens</taxon>
    </lineage>
</organism>
<dbReference type="InterPro" id="IPR043128">
    <property type="entry name" value="Rev_trsase/Diguanyl_cyclase"/>
</dbReference>
<reference evidence="3 4" key="1">
    <citation type="submission" date="2019-12" db="EMBL/GenBank/DDBJ databases">
        <title>Sporaefaciens musculi gen. nov., sp. nov., a novel bacterium isolated from the caecum of an obese mouse.</title>
        <authorList>
            <person name="Rasmussen T.S."/>
            <person name="Streidl T."/>
            <person name="Hitch T.C.A."/>
            <person name="Wortmann E."/>
            <person name="Deptula P."/>
            <person name="Hansen M."/>
            <person name="Nielsen D.S."/>
            <person name="Clavel T."/>
            <person name="Vogensen F.K."/>
        </authorList>
    </citation>
    <scope>NUCLEOTIDE SEQUENCE [LARGE SCALE GENOMIC DNA]</scope>
    <source>
        <strain evidence="3 4">WCA-9-b2</strain>
    </source>
</reference>
<dbReference type="Proteomes" id="UP000460412">
    <property type="component" value="Unassembled WGS sequence"/>
</dbReference>
<evidence type="ECO:0000259" key="2">
    <source>
        <dbReference type="PROSITE" id="PS50887"/>
    </source>
</evidence>
<gene>
    <name evidence="3" type="ORF">GN277_06455</name>
</gene>